<accession>E0XZK5</accession>
<feature type="compositionally biased region" description="Basic residues" evidence="7">
    <location>
        <begin position="245"/>
        <end position="263"/>
    </location>
</feature>
<feature type="domain" description="CobW/HypB/UreG nucleotide-binding" evidence="8">
    <location>
        <begin position="9"/>
        <end position="219"/>
    </location>
</feature>
<keyword evidence="1" id="KW-0547">Nucleotide-binding</keyword>
<dbReference type="CDD" id="cd03112">
    <property type="entry name" value="CobW-like"/>
    <property type="match status" value="1"/>
</dbReference>
<evidence type="ECO:0000259" key="8">
    <source>
        <dbReference type="Pfam" id="PF02492"/>
    </source>
</evidence>
<dbReference type="InterPro" id="IPR027417">
    <property type="entry name" value="P-loop_NTPase"/>
</dbReference>
<evidence type="ECO:0000313" key="10">
    <source>
        <dbReference type="EMBL" id="ADI19846.1"/>
    </source>
</evidence>
<evidence type="ECO:0000256" key="4">
    <source>
        <dbReference type="ARBA" id="ARBA00034320"/>
    </source>
</evidence>
<dbReference type="InterPro" id="IPR011629">
    <property type="entry name" value="CobW-like_C"/>
</dbReference>
<dbReference type="Pfam" id="PF07683">
    <property type="entry name" value="CobW_C"/>
    <property type="match status" value="1"/>
</dbReference>
<dbReference type="PANTHER" id="PTHR13748:SF62">
    <property type="entry name" value="COBW DOMAIN-CONTAINING PROTEIN"/>
    <property type="match status" value="1"/>
</dbReference>
<evidence type="ECO:0000256" key="6">
    <source>
        <dbReference type="ARBA" id="ARBA00049117"/>
    </source>
</evidence>
<evidence type="ECO:0000259" key="9">
    <source>
        <dbReference type="Pfam" id="PF07683"/>
    </source>
</evidence>
<dbReference type="NCBIfam" id="TIGR02475">
    <property type="entry name" value="CobW"/>
    <property type="match status" value="1"/>
</dbReference>
<reference evidence="10" key="1">
    <citation type="journal article" date="2011" name="Environ. Microbiol.">
        <title>Time-series analyses of Monterey Bay coastal microbial picoplankton using a 'genome proxy' microarray.</title>
        <authorList>
            <person name="Rich V.I."/>
            <person name="Pham V.D."/>
            <person name="Eppley J."/>
            <person name="Shi Y."/>
            <person name="DeLong E.F."/>
        </authorList>
    </citation>
    <scope>NUCLEOTIDE SEQUENCE</scope>
</reference>
<name>E0XZK5_9PROT</name>
<comment type="catalytic activity">
    <reaction evidence="6">
        <text>GTP + H2O = GDP + phosphate + H(+)</text>
        <dbReference type="Rhea" id="RHEA:19669"/>
        <dbReference type="ChEBI" id="CHEBI:15377"/>
        <dbReference type="ChEBI" id="CHEBI:15378"/>
        <dbReference type="ChEBI" id="CHEBI:37565"/>
        <dbReference type="ChEBI" id="CHEBI:43474"/>
        <dbReference type="ChEBI" id="CHEBI:58189"/>
    </reaction>
    <physiologicalReaction direction="left-to-right" evidence="6">
        <dbReference type="Rhea" id="RHEA:19670"/>
    </physiologicalReaction>
</comment>
<feature type="region of interest" description="Disordered" evidence="7">
    <location>
        <begin position="244"/>
        <end position="266"/>
    </location>
</feature>
<evidence type="ECO:0000256" key="5">
    <source>
        <dbReference type="ARBA" id="ARBA00045658"/>
    </source>
</evidence>
<dbReference type="GO" id="GO:0005737">
    <property type="term" value="C:cytoplasm"/>
    <property type="evidence" value="ECO:0007669"/>
    <property type="project" value="TreeGrafter"/>
</dbReference>
<dbReference type="EMBL" id="GU474933">
    <property type="protein sequence ID" value="ADI19846.1"/>
    <property type="molecule type" value="Genomic_DNA"/>
</dbReference>
<dbReference type="Gene3D" id="3.40.50.300">
    <property type="entry name" value="P-loop containing nucleotide triphosphate hydrolases"/>
    <property type="match status" value="1"/>
</dbReference>
<dbReference type="GO" id="GO:0016787">
    <property type="term" value="F:hydrolase activity"/>
    <property type="evidence" value="ECO:0007669"/>
    <property type="project" value="UniProtKB-KW"/>
</dbReference>
<dbReference type="GO" id="GO:0009236">
    <property type="term" value="P:cobalamin biosynthetic process"/>
    <property type="evidence" value="ECO:0007669"/>
    <property type="project" value="InterPro"/>
</dbReference>
<comment type="similarity">
    <text evidence="4">Belongs to the SIMIBI class G3E GTPase family. ZNG1 subfamily.</text>
</comment>
<dbReference type="InterPro" id="IPR036627">
    <property type="entry name" value="CobW-likC_sf"/>
</dbReference>
<evidence type="ECO:0000256" key="3">
    <source>
        <dbReference type="ARBA" id="ARBA00023186"/>
    </source>
</evidence>
<dbReference type="Gene3D" id="3.30.1220.10">
    <property type="entry name" value="CobW-like, C-terminal domain"/>
    <property type="match status" value="1"/>
</dbReference>
<dbReference type="Pfam" id="PF02492">
    <property type="entry name" value="cobW"/>
    <property type="match status" value="1"/>
</dbReference>
<evidence type="ECO:0000256" key="1">
    <source>
        <dbReference type="ARBA" id="ARBA00022741"/>
    </source>
</evidence>
<dbReference type="SUPFAM" id="SSF90002">
    <property type="entry name" value="Hypothetical protein YjiA, C-terminal domain"/>
    <property type="match status" value="1"/>
</dbReference>
<dbReference type="SUPFAM" id="SSF52540">
    <property type="entry name" value="P-loop containing nucleoside triphosphate hydrolases"/>
    <property type="match status" value="1"/>
</dbReference>
<dbReference type="InterPro" id="IPR051316">
    <property type="entry name" value="Zinc-reg_GTPase_activator"/>
</dbReference>
<comment type="function">
    <text evidence="5">Zinc chaperone that directly transfers zinc cofactor to target proteins, thereby activating them. Zinc is transferred from the CXCC motif in the GTPase domain to the zinc binding site in target proteins in a process requiring GTP hydrolysis.</text>
</comment>
<keyword evidence="3" id="KW-0143">Chaperone</keyword>
<evidence type="ECO:0000256" key="7">
    <source>
        <dbReference type="SAM" id="MobiDB-lite"/>
    </source>
</evidence>
<sequence length="366" mass="38695">MSLAQPISATVITGFLGAGKTTLIKRLLSETTGKRLALIINEFGDVGIDASMISDLGAEDDGCGVPSCRDEDIIELANGCICCTVADDFLPTMQQLLAQDPPPDHIVIETSGLALPQPLVQAFNWPDIRASVRLDGVITLVDGPAIKAGGFVQDMAALDAQRQADEELDHESPIEELFSDQLEAANLILLSKSDLLDAEAIASVSQTISQSLSHKTPIVPVSAHTASLPALLGLGLEDEAFARSAHSHHHHHDDHDHDHHHHEHGHDAFESRILILPALKDGPAFVGKLSDVAEEFGVLRAKGRLAVTGKMLPLIVQAVGRRVDSYFGKAGPKDGNDGTSALVVIGPSGMDFEGIASALGGSWQSA</sequence>
<dbReference type="InterPro" id="IPR003495">
    <property type="entry name" value="CobW/HypB/UreG_nucleotide-bd"/>
</dbReference>
<dbReference type="PANTHER" id="PTHR13748">
    <property type="entry name" value="COBW-RELATED"/>
    <property type="match status" value="1"/>
</dbReference>
<dbReference type="InterPro" id="IPR012824">
    <property type="entry name" value="CobW"/>
</dbReference>
<keyword evidence="2" id="KW-0378">Hydrolase</keyword>
<protein>
    <submittedName>
        <fullName evidence="10">Putative GTPases (G3e family)</fullName>
    </submittedName>
</protein>
<organism evidence="10">
    <name type="scientific">uncultured alpha proteobacterium EB000_37G09</name>
    <dbReference type="NCBI Taxonomy" id="710792"/>
    <lineage>
        <taxon>Bacteria</taxon>
        <taxon>Pseudomonadati</taxon>
        <taxon>Pseudomonadota</taxon>
        <taxon>Alphaproteobacteria</taxon>
        <taxon>environmental samples</taxon>
    </lineage>
</organism>
<evidence type="ECO:0000256" key="2">
    <source>
        <dbReference type="ARBA" id="ARBA00022801"/>
    </source>
</evidence>
<dbReference type="AlphaFoldDB" id="E0XZK5"/>
<proteinExistence type="inferred from homology"/>
<dbReference type="GO" id="GO:0000166">
    <property type="term" value="F:nucleotide binding"/>
    <property type="evidence" value="ECO:0007669"/>
    <property type="project" value="UniProtKB-KW"/>
</dbReference>
<feature type="domain" description="CobW C-terminal" evidence="9">
    <location>
        <begin position="293"/>
        <end position="359"/>
    </location>
</feature>